<gene>
    <name evidence="3" type="ORF">AC230_16870</name>
</gene>
<dbReference type="EMBL" id="LFXA01000010">
    <property type="protein sequence ID" value="KNB51375.1"/>
    <property type="molecule type" value="Genomic_DNA"/>
</dbReference>
<protein>
    <submittedName>
        <fullName evidence="3">Cupin</fullName>
    </submittedName>
</protein>
<comment type="caution">
    <text evidence="3">The sequence shown here is derived from an EMBL/GenBank/DDBJ whole genome shotgun (WGS) entry which is preliminary data.</text>
</comment>
<dbReference type="PATRIC" id="fig|1678637.3.peg.3635"/>
<dbReference type="InterPro" id="IPR052044">
    <property type="entry name" value="PKS_Associated_Protein"/>
</dbReference>
<dbReference type="SUPFAM" id="SSF51182">
    <property type="entry name" value="RmlC-like cupins"/>
    <property type="match status" value="1"/>
</dbReference>
<dbReference type="Pfam" id="PF07883">
    <property type="entry name" value="Cupin_2"/>
    <property type="match status" value="1"/>
</dbReference>
<name>A0A0K9XDB6_9ACTN</name>
<feature type="region of interest" description="Disordered" evidence="1">
    <location>
        <begin position="112"/>
        <end position="135"/>
    </location>
</feature>
<accession>A0A0K9XDB6</accession>
<keyword evidence="4" id="KW-1185">Reference proteome</keyword>
<evidence type="ECO:0000313" key="3">
    <source>
        <dbReference type="EMBL" id="KNB51375.1"/>
    </source>
</evidence>
<evidence type="ECO:0000256" key="1">
    <source>
        <dbReference type="SAM" id="MobiDB-lite"/>
    </source>
</evidence>
<dbReference type="PIRSF" id="PIRSF016602">
    <property type="entry name" value="CurC_prd"/>
    <property type="match status" value="1"/>
</dbReference>
<dbReference type="CDD" id="cd06991">
    <property type="entry name" value="cupin_TcmJ-like"/>
    <property type="match status" value="1"/>
</dbReference>
<evidence type="ECO:0000313" key="4">
    <source>
        <dbReference type="Proteomes" id="UP000037288"/>
    </source>
</evidence>
<dbReference type="InterPro" id="IPR016672">
    <property type="entry name" value="Polyketide_Synth_CurC_prd"/>
</dbReference>
<dbReference type="STRING" id="1678637.AC230_16870"/>
<dbReference type="PANTHER" id="PTHR36114:SF1">
    <property type="entry name" value="16.7 KDA PROTEIN IN WHIE LOCUS"/>
    <property type="match status" value="1"/>
</dbReference>
<sequence length="135" mass="14550">MALRDVAANRRRGGEMQVLLSPKTVGCATGFFGQLTLTPGEFVSEHYHPYSEEYLFVIEGALKVRLNGEQEVELAVGEGIVVPIGVRHRVTHSGSVRARAVFQLAPLAPRPDLGHVDTEPAPRAAEPVPDVGGTR</sequence>
<dbReference type="Gene3D" id="2.60.120.10">
    <property type="entry name" value="Jelly Rolls"/>
    <property type="match status" value="1"/>
</dbReference>
<organism evidence="3 4">
    <name type="scientific">Streptomyces caatingaensis</name>
    <dbReference type="NCBI Taxonomy" id="1678637"/>
    <lineage>
        <taxon>Bacteria</taxon>
        <taxon>Bacillati</taxon>
        <taxon>Actinomycetota</taxon>
        <taxon>Actinomycetes</taxon>
        <taxon>Kitasatosporales</taxon>
        <taxon>Streptomycetaceae</taxon>
        <taxon>Streptomyces</taxon>
    </lineage>
</organism>
<dbReference type="InterPro" id="IPR013096">
    <property type="entry name" value="Cupin_2"/>
</dbReference>
<evidence type="ECO:0000259" key="2">
    <source>
        <dbReference type="Pfam" id="PF07883"/>
    </source>
</evidence>
<dbReference type="AlphaFoldDB" id="A0A0K9XDB6"/>
<dbReference type="InterPro" id="IPR014710">
    <property type="entry name" value="RmlC-like_jellyroll"/>
</dbReference>
<dbReference type="InterPro" id="IPR011051">
    <property type="entry name" value="RmlC_Cupin_sf"/>
</dbReference>
<feature type="domain" description="Cupin type-2" evidence="2">
    <location>
        <begin position="35"/>
        <end position="101"/>
    </location>
</feature>
<dbReference type="Proteomes" id="UP000037288">
    <property type="component" value="Unassembled WGS sequence"/>
</dbReference>
<proteinExistence type="predicted"/>
<dbReference type="PANTHER" id="PTHR36114">
    <property type="entry name" value="16.7 KDA PROTEIN IN WHIE LOCUS"/>
    <property type="match status" value="1"/>
</dbReference>
<reference evidence="4" key="1">
    <citation type="submission" date="2015-07" db="EMBL/GenBank/DDBJ databases">
        <title>Draft genome sequence of Streptomyces sp. CMAA 1322, a bacterium isolated from Caatinga biome, from dry forest semiarid of Brazil.</title>
        <authorList>
            <person name="Santos S.N."/>
            <person name="Gacesa R."/>
            <person name="Taketani R.G."/>
            <person name="Long P.F."/>
            <person name="Melo I.S."/>
        </authorList>
    </citation>
    <scope>NUCLEOTIDE SEQUENCE [LARGE SCALE GENOMIC DNA]</scope>
    <source>
        <strain evidence="4">CMAA 1322</strain>
    </source>
</reference>